<dbReference type="PATRIC" id="fig|880157.4.peg.1970"/>
<gene>
    <name evidence="1" type="ORF">AB204_09320</name>
</gene>
<proteinExistence type="predicted"/>
<evidence type="ECO:0000313" key="1">
    <source>
        <dbReference type="EMBL" id="KMJ45361.1"/>
    </source>
</evidence>
<dbReference type="Proteomes" id="UP000036277">
    <property type="component" value="Unassembled WGS sequence"/>
</dbReference>
<keyword evidence="2" id="KW-1185">Reference proteome</keyword>
<dbReference type="OrthoDB" id="6015145at2"/>
<reference evidence="1 2" key="1">
    <citation type="submission" date="2015-06" db="EMBL/GenBank/DDBJ databases">
        <title>Draft Whole-Genome Sequence of the Entomopathogenic Bacterium Xenorhabdus khoisanae.</title>
        <authorList>
            <person name="Naidoo S."/>
            <person name="Featherston J."/>
            <person name="Gray V.M."/>
        </authorList>
    </citation>
    <scope>NUCLEOTIDE SEQUENCE [LARGE SCALE GENOMIC DNA]</scope>
    <source>
        <strain evidence="1 2">MCB</strain>
    </source>
</reference>
<name>A0A0J5FSW8_9GAMM</name>
<dbReference type="EMBL" id="LFCV01000055">
    <property type="protein sequence ID" value="KMJ45361.1"/>
    <property type="molecule type" value="Genomic_DNA"/>
</dbReference>
<accession>A0A0J5FSW8</accession>
<sequence>MINVTLLAFSGRKNYEWDYGFDDENNHQNKGLLELFKLNKEGINSDLEKHFRKLGFSGFYVEFSGTTVDEAKQLGLPEYFYVCDGQVSGLAKSQLIGRELLKGFKEDNKLREYIELEIASIEPQKSIVSVNSIQLEEAYNEEKYIEKKDSLLRDVVNPRIKEVLFFDLNTGGRYKVDWHHIRDDKSFWNEYENGSRLKKTNCYAYACNYAIEGFPQPGGSGNFKAYKDNVIEGAIADGLIKIKDHNKKYMEKSPSCVVALYTTDDDVSYFDYHWYKFVQTGTEDNPWDRIWAHKPGNSKVRETDNKGRIIYDPCHSDRGVYKNFCGYFLVNRDVVIKQ</sequence>
<dbReference type="AlphaFoldDB" id="A0A0J5FSW8"/>
<dbReference type="RefSeq" id="WP_047963102.1">
    <property type="nucleotide sequence ID" value="NZ_CAWMBG010000055.1"/>
</dbReference>
<evidence type="ECO:0000313" key="2">
    <source>
        <dbReference type="Proteomes" id="UP000036277"/>
    </source>
</evidence>
<comment type="caution">
    <text evidence="1">The sequence shown here is derived from an EMBL/GenBank/DDBJ whole genome shotgun (WGS) entry which is preliminary data.</text>
</comment>
<organism evidence="1 2">
    <name type="scientific">Xenorhabdus khoisanae</name>
    <dbReference type="NCBI Taxonomy" id="880157"/>
    <lineage>
        <taxon>Bacteria</taxon>
        <taxon>Pseudomonadati</taxon>
        <taxon>Pseudomonadota</taxon>
        <taxon>Gammaproteobacteria</taxon>
        <taxon>Enterobacterales</taxon>
        <taxon>Morganellaceae</taxon>
        <taxon>Xenorhabdus</taxon>
    </lineage>
</organism>
<protein>
    <submittedName>
        <fullName evidence="1">Uncharacterized protein</fullName>
    </submittedName>
</protein>